<protein>
    <submittedName>
        <fullName evidence="1">Uncharacterized protein</fullName>
    </submittedName>
</protein>
<gene>
    <name evidence="1" type="ORF">HaLaN_11806</name>
</gene>
<evidence type="ECO:0000313" key="1">
    <source>
        <dbReference type="EMBL" id="GFH15560.1"/>
    </source>
</evidence>
<accession>A0A699Z1J5</accession>
<dbReference type="Proteomes" id="UP000485058">
    <property type="component" value="Unassembled WGS sequence"/>
</dbReference>
<sequence length="256" mass="27915">MAGMHSLPVPPPPYTTAEVGEAAVAARAAHGIPWQQPAYSRAHYATRVEELHAVMKLQSIPLQPCEAFSDAHGKLLDWLIGRPALLIFALTSSHGAERQHRRRNHELNDVGDFFITLGGRLTLLIFKVVCVQVSSAKLPRQPPFPVLRLQDLRRPNLLPTVGPLTCHAFGFLFIGGKTGTPVPEQAVHSFYPFLAGLQAAASKMPADSVSGPFVAEAIFMYGEAVIQDFIHQAAEDSLAGKLDSSRWTPVELWSQA</sequence>
<name>A0A699Z1J5_HAELA</name>
<organism evidence="1 2">
    <name type="scientific">Haematococcus lacustris</name>
    <name type="common">Green alga</name>
    <name type="synonym">Haematococcus pluvialis</name>
    <dbReference type="NCBI Taxonomy" id="44745"/>
    <lineage>
        <taxon>Eukaryota</taxon>
        <taxon>Viridiplantae</taxon>
        <taxon>Chlorophyta</taxon>
        <taxon>core chlorophytes</taxon>
        <taxon>Chlorophyceae</taxon>
        <taxon>CS clade</taxon>
        <taxon>Chlamydomonadales</taxon>
        <taxon>Haematococcaceae</taxon>
        <taxon>Haematococcus</taxon>
    </lineage>
</organism>
<reference evidence="1 2" key="1">
    <citation type="submission" date="2020-02" db="EMBL/GenBank/DDBJ databases">
        <title>Draft genome sequence of Haematococcus lacustris strain NIES-144.</title>
        <authorList>
            <person name="Morimoto D."/>
            <person name="Nakagawa S."/>
            <person name="Yoshida T."/>
            <person name="Sawayama S."/>
        </authorList>
    </citation>
    <scope>NUCLEOTIDE SEQUENCE [LARGE SCALE GENOMIC DNA]</scope>
    <source>
        <strain evidence="1 2">NIES-144</strain>
    </source>
</reference>
<comment type="caution">
    <text evidence="1">The sequence shown here is derived from an EMBL/GenBank/DDBJ whole genome shotgun (WGS) entry which is preliminary data.</text>
</comment>
<dbReference type="AlphaFoldDB" id="A0A699Z1J5"/>
<dbReference type="EMBL" id="BLLF01000868">
    <property type="protein sequence ID" value="GFH15560.1"/>
    <property type="molecule type" value="Genomic_DNA"/>
</dbReference>
<proteinExistence type="predicted"/>
<evidence type="ECO:0000313" key="2">
    <source>
        <dbReference type="Proteomes" id="UP000485058"/>
    </source>
</evidence>
<keyword evidence="2" id="KW-1185">Reference proteome</keyword>